<dbReference type="InterPro" id="IPR015083">
    <property type="entry name" value="NorB/c/GfsB-D-like_docking"/>
</dbReference>
<dbReference type="SUPFAM" id="SSF52151">
    <property type="entry name" value="FabD/lysophospholipase-like"/>
    <property type="match status" value="2"/>
</dbReference>
<evidence type="ECO:0000259" key="12">
    <source>
        <dbReference type="PROSITE" id="PS52004"/>
    </source>
</evidence>
<dbReference type="SUPFAM" id="SSF53901">
    <property type="entry name" value="Thiolase-like"/>
    <property type="match status" value="3"/>
</dbReference>
<evidence type="ECO:0000256" key="5">
    <source>
        <dbReference type="ARBA" id="ARBA00022679"/>
    </source>
</evidence>
<dbReference type="RefSeq" id="WP_378615339.1">
    <property type="nucleotide sequence ID" value="NZ_JBHSAX010000021.1"/>
</dbReference>
<dbReference type="SMART" id="SM00823">
    <property type="entry name" value="PKS_PP"/>
    <property type="match status" value="2"/>
</dbReference>
<dbReference type="Gene3D" id="1.10.1200.10">
    <property type="entry name" value="ACP-like"/>
    <property type="match status" value="2"/>
</dbReference>
<evidence type="ECO:0000259" key="13">
    <source>
        <dbReference type="PROSITE" id="PS52019"/>
    </source>
</evidence>
<feature type="domain" description="Carrier" evidence="11">
    <location>
        <begin position="1661"/>
        <end position="1736"/>
    </location>
</feature>
<keyword evidence="6" id="KW-0045">Antibiotic biosynthesis</keyword>
<keyword evidence="8" id="KW-0012">Acyltransferase</keyword>
<dbReference type="InterPro" id="IPR016036">
    <property type="entry name" value="Malonyl_transacylase_ACP-bd"/>
</dbReference>
<dbReference type="InterPro" id="IPR049552">
    <property type="entry name" value="PKS_DH_N"/>
</dbReference>
<feature type="active site" description="Proton donor; for dehydratase activity" evidence="9">
    <location>
        <position position="1102"/>
    </location>
</feature>
<dbReference type="Gene3D" id="3.10.129.110">
    <property type="entry name" value="Polyketide synthase dehydratase"/>
    <property type="match status" value="2"/>
</dbReference>
<evidence type="ECO:0000256" key="8">
    <source>
        <dbReference type="ARBA" id="ARBA00023315"/>
    </source>
</evidence>
<feature type="domain" description="Ketosynthase family 3 (KS3)" evidence="12">
    <location>
        <begin position="1755"/>
        <end position="2179"/>
    </location>
</feature>
<dbReference type="Gene3D" id="3.40.366.10">
    <property type="entry name" value="Malonyl-Coenzyme A Acyl Carrier Protein, domain 2"/>
    <property type="match status" value="2"/>
</dbReference>
<dbReference type="InterPro" id="IPR020841">
    <property type="entry name" value="PKS_Beta-ketoAc_synthase_dom"/>
</dbReference>
<feature type="domain" description="PKS/mFAS DH" evidence="13">
    <location>
        <begin position="2620"/>
        <end position="2907"/>
    </location>
</feature>
<gene>
    <name evidence="14" type="ORF">ACFO0B_26080</name>
</gene>
<dbReference type="PROSITE" id="PS52004">
    <property type="entry name" value="KS3_2"/>
    <property type="match status" value="3"/>
</dbReference>
<dbReference type="Pfam" id="PF16197">
    <property type="entry name" value="KAsynt_C_assoc"/>
    <property type="match status" value="3"/>
</dbReference>
<evidence type="ECO:0000256" key="6">
    <source>
        <dbReference type="ARBA" id="ARBA00023194"/>
    </source>
</evidence>
<dbReference type="Pfam" id="PF22953">
    <property type="entry name" value="SpnB_Rossmann"/>
    <property type="match status" value="2"/>
</dbReference>
<dbReference type="Pfam" id="PF08990">
    <property type="entry name" value="Docking"/>
    <property type="match status" value="1"/>
</dbReference>
<dbReference type="SUPFAM" id="SSF51735">
    <property type="entry name" value="NAD(P)-binding Rossmann-fold domains"/>
    <property type="match status" value="4"/>
</dbReference>
<dbReference type="PROSITE" id="PS52019">
    <property type="entry name" value="PKS_MFAS_DH"/>
    <property type="match status" value="2"/>
</dbReference>
<evidence type="ECO:0000256" key="4">
    <source>
        <dbReference type="ARBA" id="ARBA00022553"/>
    </source>
</evidence>
<keyword evidence="7" id="KW-0511">Multifunctional enzyme</keyword>
<name>A0ABV8DZ84_9NOCA</name>
<dbReference type="InterPro" id="IPR032821">
    <property type="entry name" value="PKS_assoc"/>
</dbReference>
<dbReference type="InterPro" id="IPR006162">
    <property type="entry name" value="Ppantetheine_attach_site"/>
</dbReference>
<dbReference type="InterPro" id="IPR009081">
    <property type="entry name" value="PP-bd_ACP"/>
</dbReference>
<dbReference type="EMBL" id="JBHSAX010000021">
    <property type="protein sequence ID" value="MFC3965473.1"/>
    <property type="molecule type" value="Genomic_DNA"/>
</dbReference>
<feature type="active site" description="Proton acceptor; for dehydratase activity" evidence="9">
    <location>
        <position position="930"/>
    </location>
</feature>
<dbReference type="InterPro" id="IPR020806">
    <property type="entry name" value="PKS_PP-bd"/>
</dbReference>
<feature type="compositionally biased region" description="Basic and acidic residues" evidence="10">
    <location>
        <begin position="2725"/>
        <end position="2736"/>
    </location>
</feature>
<dbReference type="CDD" id="cd08956">
    <property type="entry name" value="KR_3_FAS_SDR_x"/>
    <property type="match status" value="2"/>
</dbReference>
<dbReference type="Pfam" id="PF21089">
    <property type="entry name" value="PKS_DH_N"/>
    <property type="match status" value="2"/>
</dbReference>
<feature type="domain" description="PKS/mFAS DH" evidence="13">
    <location>
        <begin position="898"/>
        <end position="1181"/>
    </location>
</feature>
<dbReference type="PROSITE" id="PS00606">
    <property type="entry name" value="KS3_1"/>
    <property type="match status" value="3"/>
</dbReference>
<dbReference type="CDD" id="cd00833">
    <property type="entry name" value="PKS"/>
    <property type="match status" value="3"/>
</dbReference>
<evidence type="ECO:0000256" key="1">
    <source>
        <dbReference type="ARBA" id="ARBA00001957"/>
    </source>
</evidence>
<evidence type="ECO:0000256" key="10">
    <source>
        <dbReference type="SAM" id="MobiDB-lite"/>
    </source>
</evidence>
<keyword evidence="15" id="KW-1185">Reference proteome</keyword>
<dbReference type="Pfam" id="PF02801">
    <property type="entry name" value="Ketoacyl-synt_C"/>
    <property type="match status" value="3"/>
</dbReference>
<dbReference type="SMART" id="SM00827">
    <property type="entry name" value="PKS_AT"/>
    <property type="match status" value="2"/>
</dbReference>
<dbReference type="PROSITE" id="PS50075">
    <property type="entry name" value="CARRIER"/>
    <property type="match status" value="2"/>
</dbReference>
<dbReference type="InterPro" id="IPR016039">
    <property type="entry name" value="Thiolase-like"/>
</dbReference>
<dbReference type="Gene3D" id="3.40.50.720">
    <property type="entry name" value="NAD(P)-binding Rossmann-like Domain"/>
    <property type="match status" value="2"/>
</dbReference>
<dbReference type="PANTHER" id="PTHR43775:SF51">
    <property type="entry name" value="INACTIVE PHENOLPHTHIOCEROL SYNTHESIS POLYKETIDE SYNTHASE TYPE I PKS1-RELATED"/>
    <property type="match status" value="1"/>
</dbReference>
<dbReference type="InterPro" id="IPR042104">
    <property type="entry name" value="PKS_dehydratase_sf"/>
</dbReference>
<dbReference type="Pfam" id="PF14765">
    <property type="entry name" value="PS-DH"/>
    <property type="match status" value="2"/>
</dbReference>
<feature type="region of interest" description="N-terminal hotdog fold" evidence="9">
    <location>
        <begin position="2620"/>
        <end position="2751"/>
    </location>
</feature>
<feature type="region of interest" description="C-terminal hotdog fold" evidence="9">
    <location>
        <begin position="1043"/>
        <end position="1181"/>
    </location>
</feature>
<evidence type="ECO:0000259" key="11">
    <source>
        <dbReference type="PROSITE" id="PS50075"/>
    </source>
</evidence>
<dbReference type="InterPro" id="IPR055123">
    <property type="entry name" value="SpnB-like_Rossmann"/>
</dbReference>
<feature type="domain" description="Ketosynthase family 3 (KS3)" evidence="12">
    <location>
        <begin position="33"/>
        <end position="457"/>
    </location>
</feature>
<dbReference type="SUPFAM" id="SSF55048">
    <property type="entry name" value="Probable ACP-binding domain of malonyl-CoA ACP transacylase"/>
    <property type="match status" value="2"/>
</dbReference>
<dbReference type="Pfam" id="PF00698">
    <property type="entry name" value="Acyl_transf_1"/>
    <property type="match status" value="2"/>
</dbReference>
<keyword evidence="4" id="KW-0597">Phosphoprotein</keyword>
<dbReference type="PANTHER" id="PTHR43775">
    <property type="entry name" value="FATTY ACID SYNTHASE"/>
    <property type="match status" value="1"/>
</dbReference>
<dbReference type="Gene3D" id="3.40.47.10">
    <property type="match status" value="3"/>
</dbReference>
<feature type="region of interest" description="C-terminal hotdog fold" evidence="9">
    <location>
        <begin position="2762"/>
        <end position="2907"/>
    </location>
</feature>
<dbReference type="InterPro" id="IPR049551">
    <property type="entry name" value="PKS_DH_C"/>
</dbReference>
<protein>
    <submittedName>
        <fullName evidence="14">SDR family NAD(P)-dependent oxidoreductase</fullName>
    </submittedName>
</protein>
<dbReference type="InterPro" id="IPR020807">
    <property type="entry name" value="PKS_DH"/>
</dbReference>
<dbReference type="InterPro" id="IPR014030">
    <property type="entry name" value="Ketoacyl_synth_N"/>
</dbReference>
<evidence type="ECO:0000313" key="14">
    <source>
        <dbReference type="EMBL" id="MFC3965473.1"/>
    </source>
</evidence>
<keyword evidence="5" id="KW-0808">Transferase</keyword>
<evidence type="ECO:0000256" key="3">
    <source>
        <dbReference type="ARBA" id="ARBA00022450"/>
    </source>
</evidence>
<comment type="cofactor">
    <cofactor evidence="1">
        <name>pantetheine 4'-phosphate</name>
        <dbReference type="ChEBI" id="CHEBI:47942"/>
    </cofactor>
</comment>
<feature type="active site" description="Proton donor; for dehydratase activity" evidence="9">
    <location>
        <position position="2825"/>
    </location>
</feature>
<feature type="region of interest" description="Disordered" evidence="10">
    <location>
        <begin position="2725"/>
        <end position="2758"/>
    </location>
</feature>
<dbReference type="InterPro" id="IPR001227">
    <property type="entry name" value="Ac_transferase_dom_sf"/>
</dbReference>
<dbReference type="InterPro" id="IPR013968">
    <property type="entry name" value="PKS_KR"/>
</dbReference>
<comment type="caution">
    <text evidence="14">The sequence shown here is derived from an EMBL/GenBank/DDBJ whole genome shotgun (WGS) entry which is preliminary data.</text>
</comment>
<dbReference type="InterPro" id="IPR049900">
    <property type="entry name" value="PKS_mFAS_DH"/>
</dbReference>
<dbReference type="Pfam" id="PF00550">
    <property type="entry name" value="PP-binding"/>
    <property type="match status" value="2"/>
</dbReference>
<dbReference type="Pfam" id="PF00109">
    <property type="entry name" value="ketoacyl-synt"/>
    <property type="match status" value="3"/>
</dbReference>
<organism evidence="14 15">
    <name type="scientific">Nocardia jiangsuensis</name>
    <dbReference type="NCBI Taxonomy" id="1691563"/>
    <lineage>
        <taxon>Bacteria</taxon>
        <taxon>Bacillati</taxon>
        <taxon>Actinomycetota</taxon>
        <taxon>Actinomycetes</taxon>
        <taxon>Mycobacteriales</taxon>
        <taxon>Nocardiaceae</taxon>
        <taxon>Nocardia</taxon>
    </lineage>
</organism>
<accession>A0ABV8DZ84</accession>
<proteinExistence type="predicted"/>
<feature type="non-terminal residue" evidence="14">
    <location>
        <position position="4015"/>
    </location>
</feature>
<dbReference type="InterPro" id="IPR036736">
    <property type="entry name" value="ACP-like_sf"/>
</dbReference>
<sequence length="4015" mass="415831">MVDNDTLVKYLRRVTADLRDSRRRVTELEERTAEPLALVGMACRYPGNVRSADQLWQLAATGGEGISGFPADRGWDLEALYDPDPENPGTSYTREGGFLHDAGQFDAGFFGISPREALAMDPQQRLLLETSWEAFETAGIDPKSLKGSDTGVFVGMSYHDYLAQLDAVPEGLEGYLSTGNSASVLSGRVAYVFGLEGPAVTLDTACSSSLVALHLASQALRRGECSMALAGGVAVMATAASFVDFSRQRGLAADGRCKPFAGAADGTGWGEGIGVVVLERLSDARAKGHPVLAVLRASAVNQDGASNGLTAPNGPSQQRVIRQALASAGLGAADVDVVEAHGTGTSLGDPIEAQALLATYGQDRTDPLWLGSIKSNIGHTQAAAGVAGVIKMVQALRHELMPATLHVDEPTPHVDWTAGAIELLTEPRAWPANGHPRRAAVSSFGMSGTNAHVILEQAPEVDEVEPVEARGPVAWVVSGRGRDAVAAQAGRLAEWVRERPELAPIDVAGSLVATRSVFEDRVVVVGADREELLSGLEAAAAGLPHPGVVTGTAGPESGVVFVFPGQGGQWAGMGRELLAASPVFAARMDECAEALAPHVSWSLRDVLGDEEALARVDVVQPVLWAVMVSLAAVWESRGVHPAAVIGHSQGEIAAAVVAGVLSLEDGARVVALRSAALRSLSGSGTMLSVAAPFEERPGVSVAAVNGPDSVVLSGTTEALRRVVDELGEEVRTRWLPVDYASHSPAVETLRDELARTLAGVTPAAGRIPLYSTVTASVIDTATMDAGYWYENLRATVDFHGAVTAAHADGLTKLVEVSPHPVLPGAVTVGTLRRDQPEQRQFLLAAAELFVTGTPIGWETAGRRVPLPTYVFQHQRYWLESARSGGADATGLGLGSLGHPLLGAMISVAEADTVVLTGTVSPRTHPWVVDHAVLGSILLPGTGFVELAICAADQIGYGRVEELVVHAPLILGTVAEPAPGVTEIQIVIGGPDPDGGRGIDIYSRPQDQDAPDRPWTQHATGVLTPDAAAPAELGSGAAWPPRGAESVAIDGLYEGLATAGFGYGPVFRGLRSVWRDGGDVYAEVALPGSAENAGFGLHPALLDAALHAIGATALIGTDGAGQLPFSWSGVTLHASAAETLRIHLRRSGAADAVTLTATDPAGAPVVTVDSLALRPVTADQVRVRRGPDDLYVLDWTRVATPAAAASGWAVLGTAGRGVAPGLSARGVAPALYSSVAEPAADGAPPELVVLDLTAPTGIGPAAVRDQVCATLAVVQEWLRTPELDSSRLVVVTSGAVAVPDGDVTDLAGAAVWGLIRTAQSEEPDRFILVDLDPGAVRTGLLPEAVATGEPQVALRADAVFVPRVHTMDLGTEAPPVTWDEGTVLVAGGTGVLGAMIARHVAAHGARHLLLTSRRGIEAPGARELVAELAAMGAEAEVAACDAADRGALAAVLAGIPAHRPLRVVLHTAGVLDDGVLDSLTPERFTDVFAAKVDAAWHLHELTAELPLAAFVLFSSASGTFGNGGQANYAAANAFVDGLAHHRRARGLPAVSLGWGLWAQASGMTGHLNEDDRRRLDRSGAAALPSGKGLALFDATITAPRAAVLPMRINTALLRKQAANGGLPETFRELVRVPSRRAASSGTGASGELADRLARLPEAEQLGAVLEVVRAHVAAVLGHTDAGQVSVDQAFRDLGFDSLTAVELRNRLGAAAGVRLPATLIFDYPTPTAIAEFVLPQVSGRTPERQRPVPVRAAGTDEPLAVVGMACRFPGGIGSADELWRFVLDGGDGICDFPTDREWDVEALYDPDPENPGTSYTRQGGFLRDAAQFDPGFFGISPREALAMDPQQRLLLESSWEALEHAGIDPRSLKGTDTGVFAGVMYHDYSARLASVPEGIEGFLGTGNAASVLSGRVAYVLGLEGPAVSVDTACSSSLVALHWAAQALRSGECSMALAGGVTVMATPTSFVEFSRQRAFAPDARCKAFAKAADGTGWGEGVGVLVLERLSDARAKGHPVLAVLRGSAVNQDGASNGLTAPNGPSQQRVIRQALAAARLTGAEVDLVEAHGTGTSLGDPIEAQALLATYGQDRTEPLWLGSIKSNIGHTQAAAGVAGVIKAVQALRHGVMPATLHVDEPTPQVDWAAGAVELLGAARAWPEHGRPRRAAVSSFGISGTNAHVILEQAPESTEVEPVAAEGPVAWIVSGRGAAAVAEQAGRLAGWVREHPGLAPVDVAGSLLSTRSLFEDRVVVVGDDHEELLSGLDAAAAGLPHPGVVTGSARPGPGVVFVFPGQGGQWAGMGRELLVSSPVFAQRMDECSVALAPHVSWSLRDVLGDEEALARVDVVQPVLWAVMVSLAAVWESRGVHPAAVIGHSQGEIAAAVVAGALSLDDGARVVALRSAALRSLSGSGTMLSVAAPVEERRGVSIAAVNGPDSVVLSGTAEALRQVVAELGSDVRTRWLPVDYASHSPAVEALRAELVEVLAGVEPGPGRIPLYSTVTASLLDTTSMDAGYWYENLRTTVDFHGAVTAAHADGFTKLVEVSPHPVLPGTVTVGTLRRDQPEQRQLLLAAAELFVTGTPVDWNFGGRRIPLPTYAFQHQRYWLESGATGTGDARGLGLGAVAHPLLSAVVEMAESGTVILTGRLSARTNPWVADHAVLGSILLPGTGFVELAICAADRVGYGRVEELVIHTPLILGAADDPAPAATDVQIVVAKPGADGGREIDIYSRPHDDDSPDRPWTHHATGTVTPETTEPAVLGDWPPRDATPVELDGLYDNLATTGFAYGPTFRGLRAVWRAGDDVHAEVALPEGAESTSAGTAFGLHPALLDAALQAVTLSADERLDLGGVGYGMLPFSWSGAVLHATGASTLRVRLRAIGPNTVRLVATDPAGNPVVSVDSLVLRPVAADQLGARRPTENLYAVRWVPLRAATAPAPERWTVLTAPDSAGIEELTGPDRPTATLDELLAADPPELVLLPCTGPAEHARSGVRAALEIVRAFVTAPQLESTVLVVVTRDAVAVDPGEPIAGLTGSAVWGLLRAAQAEHPGRFVLVDIGRDPVDPAVLALALASGEPQLALRGTAISVPRLHPVRPEPAEAPRDRDGTGTVLITGGTGTLGAAVSEHLAAAGAGRLLLVGRQGPAAPGADDLAARLRALGAETEITACDVSDPDALRRLLAEIPADRPLRSVVHTAGVLDDGVLESLTPDHIDRVFAPKADAAWNLHLLTADLPLDSFVLFSSAAGTFGSAGQGNYAAANAFLDGLAQHRRARGLPAIALAWGLWAEASGLTSHLDSTDRSRINRAGGLALSTEQALALFDAAVGGGCPAGTLPIRMDPAVLRAQAEAGSLPPLLRDLVRTPIRRAAAGSAASDSDFAARLAALPEPERRATVLDLVRAHVGAVLGFTDPGGVDVRRAFRELGFDSLTAVELRNRLSAATAVRLPATLIFDYPTPAAIADFVLERVAGTAAAQPRITASAVPAGEPIAVVGMACRFPGGIRTPEELWQLVADGGDGIAGFPLDRGWDIGALYHPDPDNPGTSYTREGGFLHDAGGFDAGFFGISPREAVAMDPQQRLLLETSWEALENSGIDPKSLKGSDTGVYAGLMYHDYSARLTSVPDGAEAFLGIGNAGSVATGRVAYALGLEGPAVTVDTACSSSLVALHWAGQALRSGECSMALAGGVTVMATPGTFVDFSRQRGLAADGRCKSFAGAADGTGWSEGVGVVVLERLSDAVAKGHPVLAVVRGSAVNQDGASNGLTAPNGPSQQRVIRQALASAGLGTGDIDAVEAHGTGTSLGDPIEAQALLATYGQDRADPLWLGSIKSNIGHTQAAAGVAGVIKMVMALRNGVLPATLHVDEPTPHVDWSSGAVELLTSAREWPVNGHPRRAAVSSFGISGTNAHVILEQAPDIPEPERAPVEGPVAWVLSARGPEALAAQGQRLAQWVRAHPELEPADIGWSLAAARSVFEHRAVVIGSDRDELLAALDAGVGSGPSAGGLGMIFGGQGSQRPGMGRELARAFP</sequence>
<feature type="region of interest" description="N-terminal hotdog fold" evidence="9">
    <location>
        <begin position="898"/>
        <end position="1029"/>
    </location>
</feature>
<feature type="domain" description="Ketosynthase family 3 (KS3)" evidence="12">
    <location>
        <begin position="3476"/>
        <end position="3900"/>
    </location>
</feature>
<comment type="pathway">
    <text evidence="2">Antibiotic biosynthesis.</text>
</comment>
<dbReference type="PROSITE" id="PS00012">
    <property type="entry name" value="PHOSPHOPANTETHEINE"/>
    <property type="match status" value="2"/>
</dbReference>
<dbReference type="InterPro" id="IPR036291">
    <property type="entry name" value="NAD(P)-bd_dom_sf"/>
</dbReference>
<dbReference type="InterPro" id="IPR018201">
    <property type="entry name" value="Ketoacyl_synth_AS"/>
</dbReference>
<dbReference type="SMART" id="SM00825">
    <property type="entry name" value="PKS_KS"/>
    <property type="match status" value="3"/>
</dbReference>
<dbReference type="Gene3D" id="3.30.70.3290">
    <property type="match status" value="3"/>
</dbReference>
<dbReference type="SMART" id="SM01294">
    <property type="entry name" value="PKS_PP_betabranch"/>
    <property type="match status" value="2"/>
</dbReference>
<dbReference type="SMART" id="SM00822">
    <property type="entry name" value="PKS_KR"/>
    <property type="match status" value="2"/>
</dbReference>
<dbReference type="InterPro" id="IPR014031">
    <property type="entry name" value="Ketoacyl_synth_C"/>
</dbReference>
<dbReference type="Pfam" id="PF08659">
    <property type="entry name" value="KR"/>
    <property type="match status" value="2"/>
</dbReference>
<evidence type="ECO:0000256" key="9">
    <source>
        <dbReference type="PROSITE-ProRule" id="PRU01363"/>
    </source>
</evidence>
<evidence type="ECO:0000256" key="7">
    <source>
        <dbReference type="ARBA" id="ARBA00023268"/>
    </source>
</evidence>
<dbReference type="InterPro" id="IPR016035">
    <property type="entry name" value="Acyl_Trfase/lysoPLipase"/>
</dbReference>
<keyword evidence="3" id="KW-0596">Phosphopantetheine</keyword>
<feature type="domain" description="Carrier" evidence="11">
    <location>
        <begin position="3383"/>
        <end position="3458"/>
    </location>
</feature>
<dbReference type="InterPro" id="IPR050091">
    <property type="entry name" value="PKS_NRPS_Biosynth_Enz"/>
</dbReference>
<dbReference type="SMART" id="SM00826">
    <property type="entry name" value="PKS_DH"/>
    <property type="match status" value="2"/>
</dbReference>
<evidence type="ECO:0000313" key="15">
    <source>
        <dbReference type="Proteomes" id="UP001595696"/>
    </source>
</evidence>
<dbReference type="Proteomes" id="UP001595696">
    <property type="component" value="Unassembled WGS sequence"/>
</dbReference>
<dbReference type="InterPro" id="IPR014043">
    <property type="entry name" value="Acyl_transferase_dom"/>
</dbReference>
<feature type="active site" description="Proton acceptor; for dehydratase activity" evidence="9">
    <location>
        <position position="2652"/>
    </location>
</feature>
<dbReference type="InterPro" id="IPR057326">
    <property type="entry name" value="KR_dom"/>
</dbReference>
<reference evidence="15" key="1">
    <citation type="journal article" date="2019" name="Int. J. Syst. Evol. Microbiol.">
        <title>The Global Catalogue of Microorganisms (GCM) 10K type strain sequencing project: providing services to taxonomists for standard genome sequencing and annotation.</title>
        <authorList>
            <consortium name="The Broad Institute Genomics Platform"/>
            <consortium name="The Broad Institute Genome Sequencing Center for Infectious Disease"/>
            <person name="Wu L."/>
            <person name="Ma J."/>
        </authorList>
    </citation>
    <scope>NUCLEOTIDE SEQUENCE [LARGE SCALE GENOMIC DNA]</scope>
    <source>
        <strain evidence="15">CGMCC 4.7330</strain>
    </source>
</reference>
<evidence type="ECO:0000256" key="2">
    <source>
        <dbReference type="ARBA" id="ARBA00004792"/>
    </source>
</evidence>
<dbReference type="SUPFAM" id="SSF47336">
    <property type="entry name" value="ACP-like"/>
    <property type="match status" value="2"/>
</dbReference>